<proteinExistence type="predicted"/>
<evidence type="ECO:0000313" key="1">
    <source>
        <dbReference type="EMBL" id="SVC90208.1"/>
    </source>
</evidence>
<sequence>NALLACQISTGKAYVKGYEIEKIAPTFKDINKARDVENVNAGITTFDLGNYTVINNVYGTPDITAISGESTAYKTISLYDHFITTDGSVPTSGGLTLLPIGQARARAIEYDSGTIGTDDARYKIYLFDIKMFTILTLSGTPSPTLIANFATGGVKITGVDSGATGYVVNNIATTSGTKITVIKTSGRFSNGEKITASDSAETSQIVEDSGNTDLTLASVGGTNADDTRTFEQVRSMVMVDASAAAQNFTADLIQETPQRRANIINNLTLDGTDAGGANANNTFTQDEGDDDPSGGIIMERQLIPRLVNPEKNNALEKLSKSVVKTLL</sequence>
<protein>
    <recommendedName>
        <fullName evidence="2">DUF4815 domain-containing protein</fullName>
    </recommendedName>
</protein>
<dbReference type="AlphaFoldDB" id="A0A382QZE4"/>
<organism evidence="1">
    <name type="scientific">marine metagenome</name>
    <dbReference type="NCBI Taxonomy" id="408172"/>
    <lineage>
        <taxon>unclassified sequences</taxon>
        <taxon>metagenomes</taxon>
        <taxon>ecological metagenomes</taxon>
    </lineage>
</organism>
<evidence type="ECO:0008006" key="2">
    <source>
        <dbReference type="Google" id="ProtNLM"/>
    </source>
</evidence>
<feature type="non-terminal residue" evidence="1">
    <location>
        <position position="1"/>
    </location>
</feature>
<accession>A0A382QZE4</accession>
<reference evidence="1" key="1">
    <citation type="submission" date="2018-05" db="EMBL/GenBank/DDBJ databases">
        <authorList>
            <person name="Lanie J.A."/>
            <person name="Ng W.-L."/>
            <person name="Kazmierczak K.M."/>
            <person name="Andrzejewski T.M."/>
            <person name="Davidsen T.M."/>
            <person name="Wayne K.J."/>
            <person name="Tettelin H."/>
            <person name="Glass J.I."/>
            <person name="Rusch D."/>
            <person name="Podicherti R."/>
            <person name="Tsui H.-C.T."/>
            <person name="Winkler M.E."/>
        </authorList>
    </citation>
    <scope>NUCLEOTIDE SEQUENCE</scope>
</reference>
<gene>
    <name evidence="1" type="ORF">METZ01_LOCUS343062</name>
</gene>
<name>A0A382QZE4_9ZZZZ</name>
<feature type="non-terminal residue" evidence="1">
    <location>
        <position position="327"/>
    </location>
</feature>
<dbReference type="EMBL" id="UINC01117641">
    <property type="protein sequence ID" value="SVC90208.1"/>
    <property type="molecule type" value="Genomic_DNA"/>
</dbReference>